<protein>
    <recommendedName>
        <fullName evidence="4">Type II secretion system protein</fullName>
    </recommendedName>
</protein>
<dbReference type="Proteomes" id="UP000237104">
    <property type="component" value="Unassembled WGS sequence"/>
</dbReference>
<feature type="transmembrane region" description="Helical" evidence="1">
    <location>
        <begin position="6"/>
        <end position="25"/>
    </location>
</feature>
<dbReference type="SUPFAM" id="SSF54523">
    <property type="entry name" value="Pili subunits"/>
    <property type="match status" value="1"/>
</dbReference>
<evidence type="ECO:0000313" key="2">
    <source>
        <dbReference type="EMBL" id="POH70991.1"/>
    </source>
</evidence>
<organism evidence="2 3">
    <name type="scientific">Cryobacterium zongtaii</name>
    <dbReference type="NCBI Taxonomy" id="1259217"/>
    <lineage>
        <taxon>Bacteria</taxon>
        <taxon>Bacillati</taxon>
        <taxon>Actinomycetota</taxon>
        <taxon>Actinomycetes</taxon>
        <taxon>Micrococcales</taxon>
        <taxon>Microbacteriaceae</taxon>
        <taxon>Cryobacterium</taxon>
    </lineage>
</organism>
<evidence type="ECO:0008006" key="4">
    <source>
        <dbReference type="Google" id="ProtNLM"/>
    </source>
</evidence>
<accession>A0A2S3ZP54</accession>
<reference evidence="2 3" key="1">
    <citation type="submission" date="2018-01" db="EMBL/GenBank/DDBJ databases">
        <title>Cryobacterium sp. nov., from glaciers in China.</title>
        <authorList>
            <person name="Liu Q."/>
            <person name="Xin Y.-H."/>
        </authorList>
    </citation>
    <scope>NUCLEOTIDE SEQUENCE [LARGE SCALE GENOMIC DNA]</scope>
    <source>
        <strain evidence="2 3">TMB1-8</strain>
    </source>
</reference>
<evidence type="ECO:0000256" key="1">
    <source>
        <dbReference type="SAM" id="Phobius"/>
    </source>
</evidence>
<keyword evidence="1" id="KW-0472">Membrane</keyword>
<keyword evidence="1" id="KW-0812">Transmembrane</keyword>
<comment type="caution">
    <text evidence="2">The sequence shown here is derived from an EMBL/GenBank/DDBJ whole genome shotgun (WGS) entry which is preliminary data.</text>
</comment>
<keyword evidence="1" id="KW-1133">Transmembrane helix</keyword>
<dbReference type="InterPro" id="IPR045584">
    <property type="entry name" value="Pilin-like"/>
</dbReference>
<gene>
    <name evidence="2" type="ORF">C3B59_03220</name>
</gene>
<proteinExistence type="predicted"/>
<dbReference type="AlphaFoldDB" id="A0A2S3ZP54"/>
<name>A0A2S3ZP54_9MICO</name>
<dbReference type="EMBL" id="PPXF01000013">
    <property type="protein sequence ID" value="POH70991.1"/>
    <property type="molecule type" value="Genomic_DNA"/>
</dbReference>
<dbReference type="Gene3D" id="3.30.700.10">
    <property type="entry name" value="Glycoprotein, Type 4 Pilin"/>
    <property type="match status" value="1"/>
</dbReference>
<evidence type="ECO:0000313" key="3">
    <source>
        <dbReference type="Proteomes" id="UP000237104"/>
    </source>
</evidence>
<sequence>MGLIEIVVCIFLIGILAISFLPLFAQGMQLAVRNATIASATQIANEQLEIARGTATSCAAFTSTGGYGPSTPPVMTDARGTNYQATRTVSACPATYPGVVQVTVSVAKVGVAGALASATTYVRLTAAS</sequence>